<dbReference type="Gene3D" id="1.20.1250.20">
    <property type="entry name" value="MFS general substrate transporter like domains"/>
    <property type="match status" value="2"/>
</dbReference>
<feature type="transmembrane region" description="Helical" evidence="11">
    <location>
        <begin position="201"/>
        <end position="220"/>
    </location>
</feature>
<evidence type="ECO:0000256" key="10">
    <source>
        <dbReference type="ARBA" id="ARBA00039918"/>
    </source>
</evidence>
<gene>
    <name evidence="13" type="ORF">EEW87_016035</name>
</gene>
<dbReference type="GO" id="GO:0005886">
    <property type="term" value="C:plasma membrane"/>
    <property type="evidence" value="ECO:0007669"/>
    <property type="project" value="UniProtKB-SubCell"/>
</dbReference>
<evidence type="ECO:0000256" key="9">
    <source>
        <dbReference type="ARBA" id="ARBA00037295"/>
    </source>
</evidence>
<feature type="transmembrane region" description="Helical" evidence="11">
    <location>
        <begin position="414"/>
        <end position="435"/>
    </location>
</feature>
<evidence type="ECO:0000256" key="8">
    <source>
        <dbReference type="ARBA" id="ARBA00023136"/>
    </source>
</evidence>
<accession>A0A5P8FQ82</accession>
<dbReference type="Proteomes" id="UP000271708">
    <property type="component" value="Chromosome"/>
</dbReference>
<protein>
    <recommendedName>
        <fullName evidence="10">Putative proline/betaine transporter</fullName>
    </recommendedName>
</protein>
<evidence type="ECO:0000256" key="5">
    <source>
        <dbReference type="ARBA" id="ARBA00022692"/>
    </source>
</evidence>
<dbReference type="SUPFAM" id="SSF103473">
    <property type="entry name" value="MFS general substrate transporter"/>
    <property type="match status" value="1"/>
</dbReference>
<dbReference type="InterPro" id="IPR036259">
    <property type="entry name" value="MFS_trans_sf"/>
</dbReference>
<dbReference type="GO" id="GO:0015293">
    <property type="term" value="F:symporter activity"/>
    <property type="evidence" value="ECO:0007669"/>
    <property type="project" value="UniProtKB-KW"/>
</dbReference>
<evidence type="ECO:0000256" key="2">
    <source>
        <dbReference type="ARBA" id="ARBA00008240"/>
    </source>
</evidence>
<keyword evidence="5 11" id="KW-0812">Transmembrane</keyword>
<proteinExistence type="inferred from homology"/>
<evidence type="ECO:0000256" key="7">
    <source>
        <dbReference type="ARBA" id="ARBA00022989"/>
    </source>
</evidence>
<comment type="subcellular location">
    <subcellularLocation>
        <location evidence="1">Cell membrane</location>
        <topology evidence="1">Multi-pass membrane protein</topology>
    </subcellularLocation>
</comment>
<evidence type="ECO:0000256" key="3">
    <source>
        <dbReference type="ARBA" id="ARBA00022448"/>
    </source>
</evidence>
<feature type="transmembrane region" description="Helical" evidence="11">
    <location>
        <begin position="257"/>
        <end position="279"/>
    </location>
</feature>
<feature type="transmembrane region" description="Helical" evidence="11">
    <location>
        <begin position="176"/>
        <end position="195"/>
    </location>
</feature>
<feature type="transmembrane region" description="Helical" evidence="11">
    <location>
        <begin position="348"/>
        <end position="373"/>
    </location>
</feature>
<evidence type="ECO:0000256" key="11">
    <source>
        <dbReference type="SAM" id="Phobius"/>
    </source>
</evidence>
<dbReference type="FunFam" id="1.20.1250.20:FF:000001">
    <property type="entry name" value="Dicarboxylate MFS transporter"/>
    <property type="match status" value="1"/>
</dbReference>
<dbReference type="PANTHER" id="PTHR43528:SF1">
    <property type="entry name" value="ALPHA-KETOGLUTARATE PERMEASE"/>
    <property type="match status" value="1"/>
</dbReference>
<dbReference type="EMBL" id="CP044548">
    <property type="protein sequence ID" value="QFQ31518.2"/>
    <property type="molecule type" value="Genomic_DNA"/>
</dbReference>
<dbReference type="Pfam" id="PF00083">
    <property type="entry name" value="Sugar_tr"/>
    <property type="match status" value="1"/>
</dbReference>
<feature type="domain" description="Major facilitator superfamily (MFS) profile" evidence="12">
    <location>
        <begin position="29"/>
        <end position="439"/>
    </location>
</feature>
<feature type="transmembrane region" description="Helical" evidence="11">
    <location>
        <begin position="323"/>
        <end position="342"/>
    </location>
</feature>
<evidence type="ECO:0000313" key="13">
    <source>
        <dbReference type="EMBL" id="QFQ31518.2"/>
    </source>
</evidence>
<keyword evidence="8 11" id="KW-0472">Membrane</keyword>
<comment type="function">
    <text evidence="9">May be a proton symporter involved in the uptake of osmolytes such as proline and glycine betaine.</text>
</comment>
<organism evidence="13 14">
    <name type="scientific">Janibacter melonis</name>
    <dbReference type="NCBI Taxonomy" id="262209"/>
    <lineage>
        <taxon>Bacteria</taxon>
        <taxon>Bacillati</taxon>
        <taxon>Actinomycetota</taxon>
        <taxon>Actinomycetes</taxon>
        <taxon>Micrococcales</taxon>
        <taxon>Intrasporangiaceae</taxon>
        <taxon>Janibacter</taxon>
    </lineage>
</organism>
<dbReference type="InterPro" id="IPR005829">
    <property type="entry name" value="Sugar_transporter_CS"/>
</dbReference>
<dbReference type="PROSITE" id="PS50850">
    <property type="entry name" value="MFS"/>
    <property type="match status" value="1"/>
</dbReference>
<keyword evidence="4" id="KW-1003">Cell membrane</keyword>
<feature type="transmembrane region" description="Helical" evidence="11">
    <location>
        <begin position="41"/>
        <end position="61"/>
    </location>
</feature>
<dbReference type="InterPro" id="IPR020846">
    <property type="entry name" value="MFS_dom"/>
</dbReference>
<dbReference type="AlphaFoldDB" id="A0A5P8FQ82"/>
<feature type="transmembrane region" description="Helical" evidence="11">
    <location>
        <begin position="291"/>
        <end position="311"/>
    </location>
</feature>
<name>A0A5P8FQ82_9MICO</name>
<dbReference type="KEGG" id="jme:EEW87_016035"/>
<sequence>MCERPTMSTSTAASDQTELARPPQSTVKVIRAAVLGTVVEYYDFGIYGYMAAILATHFFVATDDTTALLNTFAAFAVAFFLRIPGGIFFGHIGDKYGRKKSLTYTILLMAVATAGIGMLPTYATLGVWATAVLVLCRCLQGFAAGGELSGANAFVSEHAPPQHRAFQTSFVNTGTYLGSLFASLVALSLTATFSMETIDAWAWRVPFLISLVIGLVGLYIRSQLHETEQFEAVQESDEIEQAKYPVTDVVRHAWRQIVLVVGLGAMIVGGYYICSVYAASYLQTEGGHSPTVALTSTCIAMVAAVISLPIGGRMGDRFGRKPVFFLSSGVVALLTIPAFILMRDGAMVPAMAAQSVLAFFIGLNNGVSFSTYAELFRARYRYTGIALANNFTNMVMGGTAPFIATLLIKLTGNNLAPAGFLLFTALLSLVATFFLTETRGKELEL</sequence>
<dbReference type="PANTHER" id="PTHR43528">
    <property type="entry name" value="ALPHA-KETOGLUTARATE PERMEASE"/>
    <property type="match status" value="1"/>
</dbReference>
<evidence type="ECO:0000256" key="1">
    <source>
        <dbReference type="ARBA" id="ARBA00004651"/>
    </source>
</evidence>
<dbReference type="InterPro" id="IPR051084">
    <property type="entry name" value="H+-coupled_symporters"/>
</dbReference>
<keyword evidence="3" id="KW-0813">Transport</keyword>
<dbReference type="PROSITE" id="PS00217">
    <property type="entry name" value="SUGAR_TRANSPORT_2"/>
    <property type="match status" value="1"/>
</dbReference>
<evidence type="ECO:0000313" key="14">
    <source>
        <dbReference type="Proteomes" id="UP000271708"/>
    </source>
</evidence>
<dbReference type="InterPro" id="IPR005828">
    <property type="entry name" value="MFS_sugar_transport-like"/>
</dbReference>
<dbReference type="Pfam" id="PF07690">
    <property type="entry name" value="MFS_1"/>
    <property type="match status" value="1"/>
</dbReference>
<dbReference type="InterPro" id="IPR011701">
    <property type="entry name" value="MFS"/>
</dbReference>
<feature type="transmembrane region" description="Helical" evidence="11">
    <location>
        <begin position="67"/>
        <end position="90"/>
    </location>
</feature>
<keyword evidence="6" id="KW-0769">Symport</keyword>
<comment type="similarity">
    <text evidence="2">Belongs to the major facilitator superfamily. Metabolite:H+ Symporter (MHS) family (TC 2.A.1.6) family.</text>
</comment>
<reference evidence="13 14" key="1">
    <citation type="submission" date="2019-09" db="EMBL/GenBank/DDBJ databases">
        <title>Complete Genome Sequence of Janibacter melonis M714 with both human health impact and industrial applications.</title>
        <authorList>
            <person name="Jin M."/>
            <person name="Zhao Q.R."/>
        </authorList>
    </citation>
    <scope>NUCLEOTIDE SEQUENCE [LARGE SCALE GENOMIC DNA]</scope>
    <source>
        <strain evidence="13 14">M714</strain>
    </source>
</reference>
<feature type="transmembrane region" description="Helical" evidence="11">
    <location>
        <begin position="385"/>
        <end position="408"/>
    </location>
</feature>
<evidence type="ECO:0000259" key="12">
    <source>
        <dbReference type="PROSITE" id="PS50850"/>
    </source>
</evidence>
<feature type="transmembrane region" description="Helical" evidence="11">
    <location>
        <begin position="102"/>
        <end position="122"/>
    </location>
</feature>
<evidence type="ECO:0000256" key="4">
    <source>
        <dbReference type="ARBA" id="ARBA00022475"/>
    </source>
</evidence>
<evidence type="ECO:0000256" key="6">
    <source>
        <dbReference type="ARBA" id="ARBA00022847"/>
    </source>
</evidence>
<keyword evidence="7 11" id="KW-1133">Transmembrane helix</keyword>